<sequence length="850" mass="93930">MELRLMGVLRDLDLSQARLVRPLVWDRPQEWVRVHASQCFVASNCSGPPPGMSAPGTAPPPGVQQANIAQGTRPSGLPASFQGPPNMPNINFSAPVIRLGTGPSKPTTPAMGGRRDTDPVSAGARPGLGAERGMEAQRQAMRDNMMSLIPPTKEEIVRTIFVGGITEGTGGDEGVERILCTAGRLRRWDRAIDANGKECTFGFAQYDDAESLAVAVEVLKDVEIPLKKQEPSDGVKKEDKEDVKIEKAKLLVFVDDNSYNYLENYKANRGDDPAAEQSRLDVARANLKGVLFELCYPSMFIKAEAHDGDTEMLDADGSRDNVEVINIPLAVDDELADIPADMRETVALEITAFRERSTRRDMERLKREEEMEALERQRNGAPRASRLASPGPTIPSGPAAGTNNIPLGPRGVLNAPSGPKLQSAQMPRDYQAGMKFVNGSGINGAASGDVWINRDEEDDSASDEELERRKTAKKEAEQGKQYLDQERRWLNREKARTAAVHREKEREDEDEGKLSIEREKMGRLLEKWDDEVEASRKTEEYYADRSMWIRNRAVFRAREVAADDKDRQAEQRERQRETADKEQARGMADSFLDRQAEELESRAGRAQQPFKLSLGAAAQKAQKAAPSRRTVAEVEGLLEDEEDADKITKRTLIPIKYDPSAAAASLTPEERDAAARQLAAEIPTDKDGLWAWEVKWEFVDDAVVEKLTPFVERKIMEYLGVQEQLLVEVVEEHIRKRAKPQELVEELAGALDEEAEPLVRRLWQLYILVTLLFALHVLGLPLPTSSLHSREIDVSIEARDVLDIRGGVDSGGTGKRGGVGNGGTGTSGGGVDSGGTWKEVGREVWVDHGD</sequence>
<dbReference type="OrthoDB" id="6275295at2759"/>
<dbReference type="GO" id="GO:0003729">
    <property type="term" value="F:mRNA binding"/>
    <property type="evidence" value="ECO:0007669"/>
    <property type="project" value="TreeGrafter"/>
</dbReference>
<dbReference type="SUPFAM" id="SSF54928">
    <property type="entry name" value="RNA-binding domain, RBD"/>
    <property type="match status" value="1"/>
</dbReference>
<evidence type="ECO:0000259" key="4">
    <source>
        <dbReference type="PROSITE" id="PS51025"/>
    </source>
</evidence>
<feature type="compositionally biased region" description="Basic and acidic residues" evidence="2">
    <location>
        <begin position="561"/>
        <end position="584"/>
    </location>
</feature>
<dbReference type="PANTHER" id="PTHR18806">
    <property type="entry name" value="RBM25 PROTEIN"/>
    <property type="match status" value="1"/>
</dbReference>
<keyword evidence="6" id="KW-1185">Reference proteome</keyword>
<dbReference type="PROSITE" id="PS50102">
    <property type="entry name" value="RRM"/>
    <property type="match status" value="1"/>
</dbReference>
<dbReference type="InterPro" id="IPR002483">
    <property type="entry name" value="PWI_dom"/>
</dbReference>
<feature type="domain" description="RRM" evidence="3">
    <location>
        <begin position="158"/>
        <end position="250"/>
    </location>
</feature>
<gene>
    <name evidence="5" type="ORF">M7I_7747</name>
</gene>
<proteinExistence type="predicted"/>
<dbReference type="PROSITE" id="PS51025">
    <property type="entry name" value="PWI"/>
    <property type="match status" value="1"/>
</dbReference>
<dbReference type="SMART" id="SM00311">
    <property type="entry name" value="PWI"/>
    <property type="match status" value="1"/>
</dbReference>
<keyword evidence="1" id="KW-0694">RNA-binding</keyword>
<dbReference type="Gene3D" id="1.20.1390.10">
    <property type="entry name" value="PWI domain"/>
    <property type="match status" value="1"/>
</dbReference>
<dbReference type="Pfam" id="PF01480">
    <property type="entry name" value="PWI"/>
    <property type="match status" value="1"/>
</dbReference>
<feature type="compositionally biased region" description="Basic and acidic residues" evidence="2">
    <location>
        <begin position="466"/>
        <end position="480"/>
    </location>
</feature>
<dbReference type="HOGENOM" id="CLU_009938_0_0_1"/>
<evidence type="ECO:0000313" key="6">
    <source>
        <dbReference type="Proteomes" id="UP000005446"/>
    </source>
</evidence>
<accession>H0EY50</accession>
<dbReference type="PANTHER" id="PTHR18806:SF4">
    <property type="entry name" value="RNA-BINDING PROTEIN 25"/>
    <property type="match status" value="1"/>
</dbReference>
<evidence type="ECO:0000313" key="5">
    <source>
        <dbReference type="EMBL" id="EHK96538.1"/>
    </source>
</evidence>
<dbReference type="InParanoid" id="H0EY50"/>
<feature type="region of interest" description="Disordered" evidence="2">
    <location>
        <begin position="103"/>
        <end position="128"/>
    </location>
</feature>
<feature type="compositionally biased region" description="Acidic residues" evidence="2">
    <location>
        <begin position="455"/>
        <end position="465"/>
    </location>
</feature>
<dbReference type="AlphaFoldDB" id="H0EY50"/>
<feature type="region of interest" description="Disordered" evidence="2">
    <location>
        <begin position="443"/>
        <end position="480"/>
    </location>
</feature>
<dbReference type="GO" id="GO:0005681">
    <property type="term" value="C:spliceosomal complex"/>
    <property type="evidence" value="ECO:0007669"/>
    <property type="project" value="TreeGrafter"/>
</dbReference>
<feature type="region of interest" description="Disordered" evidence="2">
    <location>
        <begin position="807"/>
        <end position="837"/>
    </location>
</feature>
<dbReference type="InterPro" id="IPR000504">
    <property type="entry name" value="RRM_dom"/>
</dbReference>
<dbReference type="InterPro" id="IPR052768">
    <property type="entry name" value="RBM25"/>
</dbReference>
<evidence type="ECO:0000256" key="1">
    <source>
        <dbReference type="PROSITE-ProRule" id="PRU00176"/>
    </source>
</evidence>
<protein>
    <submittedName>
        <fullName evidence="5">Putative Uncharacterized RNA-binding protein</fullName>
    </submittedName>
</protein>
<evidence type="ECO:0000259" key="3">
    <source>
        <dbReference type="PROSITE" id="PS50102"/>
    </source>
</evidence>
<dbReference type="InterPro" id="IPR035979">
    <property type="entry name" value="RBD_domain_sf"/>
</dbReference>
<feature type="domain" description="PWI" evidence="4">
    <location>
        <begin position="687"/>
        <end position="798"/>
    </location>
</feature>
<feature type="region of interest" description="Disordered" evidence="2">
    <location>
        <begin position="561"/>
        <end position="587"/>
    </location>
</feature>
<reference evidence="5 6" key="1">
    <citation type="journal article" date="2012" name="Eukaryot. Cell">
        <title>Genome sequence of the fungus Glarea lozoyensis: the first genome sequence of a species from the Helotiaceae family.</title>
        <authorList>
            <person name="Youssar L."/>
            <person name="Gruening B.A."/>
            <person name="Erxleben A."/>
            <person name="Guenther S."/>
            <person name="Huettel W."/>
        </authorList>
    </citation>
    <scope>NUCLEOTIDE SEQUENCE [LARGE SCALE GENOMIC DNA]</scope>
    <source>
        <strain evidence="6">ATCC 74030 / MF5533</strain>
    </source>
</reference>
<feature type="region of interest" description="Disordered" evidence="2">
    <location>
        <begin position="361"/>
        <end position="424"/>
    </location>
</feature>
<dbReference type="EMBL" id="AGUE01000239">
    <property type="protein sequence ID" value="EHK96538.1"/>
    <property type="molecule type" value="Genomic_DNA"/>
</dbReference>
<evidence type="ECO:0000256" key="2">
    <source>
        <dbReference type="SAM" id="MobiDB-lite"/>
    </source>
</evidence>
<feature type="compositionally biased region" description="Gly residues" evidence="2">
    <location>
        <begin position="808"/>
        <end position="833"/>
    </location>
</feature>
<name>H0EY50_GLAL7</name>
<dbReference type="Proteomes" id="UP000005446">
    <property type="component" value="Unassembled WGS sequence"/>
</dbReference>
<feature type="compositionally biased region" description="Basic and acidic residues" evidence="2">
    <location>
        <begin position="361"/>
        <end position="378"/>
    </location>
</feature>
<organism evidence="5 6">
    <name type="scientific">Glarea lozoyensis (strain ATCC 74030 / MF5533)</name>
    <dbReference type="NCBI Taxonomy" id="1104152"/>
    <lineage>
        <taxon>Eukaryota</taxon>
        <taxon>Fungi</taxon>
        <taxon>Dikarya</taxon>
        <taxon>Ascomycota</taxon>
        <taxon>Pezizomycotina</taxon>
        <taxon>Leotiomycetes</taxon>
        <taxon>Helotiales</taxon>
        <taxon>Helotiaceae</taxon>
        <taxon>Glarea</taxon>
    </lineage>
</organism>
<comment type="caution">
    <text evidence="5">The sequence shown here is derived from an EMBL/GenBank/DDBJ whole genome shotgun (WGS) entry which is preliminary data.</text>
</comment>